<keyword evidence="3" id="KW-1133">Transmembrane helix</keyword>
<dbReference type="STRING" id="1503961.SAMN05421736_106150"/>
<keyword evidence="2" id="KW-0813">Transport</keyword>
<keyword evidence="1" id="KW-0375">Hydrogen ion transport</keyword>
<sequence length="141" mass="15357">MIYLYVLAAAIFTIGFAAIFHGLMNTIINGDNEVDAKAIDRLQTKLFIRTAILEAVPILLLLFTFITLEPEPGMSIVLPAALILLFVAVSALRIFQSFRDAKGSLDGEELKKKITAMLFVALPLLGAIPLIAIVFLFIHAG</sequence>
<keyword evidence="3" id="KW-0472">Membrane</keyword>
<evidence type="ECO:0000313" key="5">
    <source>
        <dbReference type="Proteomes" id="UP000198935"/>
    </source>
</evidence>
<dbReference type="GO" id="GO:1902600">
    <property type="term" value="P:proton transmembrane transport"/>
    <property type="evidence" value="ECO:0007669"/>
    <property type="project" value="UniProtKB-KW"/>
</dbReference>
<evidence type="ECO:0000313" key="4">
    <source>
        <dbReference type="EMBL" id="SDZ12075.1"/>
    </source>
</evidence>
<feature type="transmembrane region" description="Helical" evidence="3">
    <location>
        <begin position="46"/>
        <end position="68"/>
    </location>
</feature>
<dbReference type="InterPro" id="IPR038662">
    <property type="entry name" value="ATP_synth_F0_csu_sf"/>
</dbReference>
<organism evidence="4 5">
    <name type="scientific">Evansella caseinilytica</name>
    <dbReference type="NCBI Taxonomy" id="1503961"/>
    <lineage>
        <taxon>Bacteria</taxon>
        <taxon>Bacillati</taxon>
        <taxon>Bacillota</taxon>
        <taxon>Bacilli</taxon>
        <taxon>Bacillales</taxon>
        <taxon>Bacillaceae</taxon>
        <taxon>Evansella</taxon>
    </lineage>
</organism>
<evidence type="ECO:0000256" key="1">
    <source>
        <dbReference type="ARBA" id="ARBA00022781"/>
    </source>
</evidence>
<keyword evidence="2" id="KW-0406">Ion transport</keyword>
<dbReference type="AlphaFoldDB" id="A0A1H3QGD5"/>
<name>A0A1H3QGD5_9BACI</name>
<feature type="transmembrane region" description="Helical" evidence="3">
    <location>
        <begin position="6"/>
        <end position="25"/>
    </location>
</feature>
<accession>A0A1H3QGD5</accession>
<reference evidence="5" key="1">
    <citation type="submission" date="2016-10" db="EMBL/GenBank/DDBJ databases">
        <authorList>
            <person name="Varghese N."/>
            <person name="Submissions S."/>
        </authorList>
    </citation>
    <scope>NUCLEOTIDE SEQUENCE [LARGE SCALE GENOMIC DNA]</scope>
    <source>
        <strain evidence="5">SP</strain>
    </source>
</reference>
<feature type="transmembrane region" description="Helical" evidence="3">
    <location>
        <begin position="116"/>
        <end position="138"/>
    </location>
</feature>
<dbReference type="Gene3D" id="1.20.20.10">
    <property type="entry name" value="F1F0 ATP synthase subunit C"/>
    <property type="match status" value="1"/>
</dbReference>
<dbReference type="EMBL" id="FNPI01000006">
    <property type="protein sequence ID" value="SDZ12075.1"/>
    <property type="molecule type" value="Genomic_DNA"/>
</dbReference>
<gene>
    <name evidence="4" type="ORF">SAMN05421736_106150</name>
</gene>
<dbReference type="Proteomes" id="UP000198935">
    <property type="component" value="Unassembled WGS sequence"/>
</dbReference>
<keyword evidence="3" id="KW-0812">Transmembrane</keyword>
<feature type="transmembrane region" description="Helical" evidence="3">
    <location>
        <begin position="74"/>
        <end position="95"/>
    </location>
</feature>
<protein>
    <submittedName>
        <fullName evidence="4">Uncharacterized protein</fullName>
    </submittedName>
</protein>
<keyword evidence="5" id="KW-1185">Reference proteome</keyword>
<evidence type="ECO:0000256" key="2">
    <source>
        <dbReference type="ARBA" id="ARBA00023065"/>
    </source>
</evidence>
<proteinExistence type="predicted"/>
<evidence type="ECO:0000256" key="3">
    <source>
        <dbReference type="SAM" id="Phobius"/>
    </source>
</evidence>